<reference evidence="1 2" key="1">
    <citation type="submission" date="2024-05" db="EMBL/GenBank/DDBJ databases">
        <title>Roseateles sp. DJS-2-20 16S ribosomal RNA gene Genome sequencing and assembly.</title>
        <authorList>
            <person name="Woo H."/>
        </authorList>
    </citation>
    <scope>NUCLEOTIDE SEQUENCE [LARGE SCALE GENOMIC DNA]</scope>
    <source>
        <strain evidence="1 2">DJS-2-20</strain>
    </source>
</reference>
<dbReference type="NCBIfam" id="TIGR04282">
    <property type="entry name" value="glyco_like_cofC"/>
    <property type="match status" value="1"/>
</dbReference>
<dbReference type="RefSeq" id="WP_347703246.1">
    <property type="nucleotide sequence ID" value="NZ_JBDPZD010000001.1"/>
</dbReference>
<dbReference type="PANTHER" id="PTHR36529">
    <property type="entry name" value="SLL1095 PROTEIN"/>
    <property type="match status" value="1"/>
</dbReference>
<sequence length="202" mass="21218">MKDASITILAKAPVAGFAKTRLIPALGPAGAAAVAMQLLDHTVTEALAAGLGEVRLLGAPDATHPAFKGYAASLRLGAQSSGDLGLRMHTALSDALATHPLALLVGTDAPALDRSLLRSAAKALLRHDAVFVPALDGGYALVGLRGRSWPELFEGMTWSTDRVMADTRARLQRLGLRWHELPAVSDIDEPTDLAHLPEGWLA</sequence>
<accession>A0ABV0FZJ0</accession>
<dbReference type="Proteomes" id="UP001495147">
    <property type="component" value="Unassembled WGS sequence"/>
</dbReference>
<name>A0ABV0FZJ0_9BURK</name>
<proteinExistence type="predicted"/>
<comment type="caution">
    <text evidence="1">The sequence shown here is derived from an EMBL/GenBank/DDBJ whole genome shotgun (WGS) entry which is preliminary data.</text>
</comment>
<evidence type="ECO:0000313" key="2">
    <source>
        <dbReference type="Proteomes" id="UP001495147"/>
    </source>
</evidence>
<gene>
    <name evidence="1" type="ORF">ABDJ85_02990</name>
</gene>
<dbReference type="InterPro" id="IPR018641">
    <property type="entry name" value="Trfase_1_rSAM/seldom-assoc"/>
</dbReference>
<keyword evidence="2" id="KW-1185">Reference proteome</keyword>
<organism evidence="1 2">
    <name type="scientific">Roseateles paludis</name>
    <dbReference type="NCBI Taxonomy" id="3145238"/>
    <lineage>
        <taxon>Bacteria</taxon>
        <taxon>Pseudomonadati</taxon>
        <taxon>Pseudomonadota</taxon>
        <taxon>Betaproteobacteria</taxon>
        <taxon>Burkholderiales</taxon>
        <taxon>Sphaerotilaceae</taxon>
        <taxon>Roseateles</taxon>
    </lineage>
</organism>
<dbReference type="EMBL" id="JBDPZD010000001">
    <property type="protein sequence ID" value="MEO3690416.1"/>
    <property type="molecule type" value="Genomic_DNA"/>
</dbReference>
<dbReference type="InterPro" id="IPR029044">
    <property type="entry name" value="Nucleotide-diphossugar_trans"/>
</dbReference>
<dbReference type="Pfam" id="PF09837">
    <property type="entry name" value="DUF2064"/>
    <property type="match status" value="1"/>
</dbReference>
<dbReference type="SUPFAM" id="SSF53448">
    <property type="entry name" value="Nucleotide-diphospho-sugar transferases"/>
    <property type="match status" value="1"/>
</dbReference>
<dbReference type="PANTHER" id="PTHR36529:SF1">
    <property type="entry name" value="GLYCOSYLTRANSFERASE"/>
    <property type="match status" value="1"/>
</dbReference>
<protein>
    <submittedName>
        <fullName evidence="1">TIGR04282 family arsenosugar biosynthesis glycosyltransferase</fullName>
    </submittedName>
</protein>
<evidence type="ECO:0000313" key="1">
    <source>
        <dbReference type="EMBL" id="MEO3690416.1"/>
    </source>
</evidence>
<dbReference type="Gene3D" id="3.90.550.10">
    <property type="entry name" value="Spore Coat Polysaccharide Biosynthesis Protein SpsA, Chain A"/>
    <property type="match status" value="1"/>
</dbReference>